<accession>A0A918NXT8</accession>
<proteinExistence type="predicted"/>
<dbReference type="InterPro" id="IPR013424">
    <property type="entry name" value="Ice-binding_C"/>
</dbReference>
<dbReference type="Proteomes" id="UP000645257">
    <property type="component" value="Unassembled WGS sequence"/>
</dbReference>
<comment type="caution">
    <text evidence="3">The sequence shown here is derived from an EMBL/GenBank/DDBJ whole genome shotgun (WGS) entry which is preliminary data.</text>
</comment>
<organism evidence="3 4">
    <name type="scientific">Paludibacterium paludis</name>
    <dbReference type="NCBI Taxonomy" id="1225769"/>
    <lineage>
        <taxon>Bacteria</taxon>
        <taxon>Pseudomonadati</taxon>
        <taxon>Pseudomonadota</taxon>
        <taxon>Betaproteobacteria</taxon>
        <taxon>Neisseriales</taxon>
        <taxon>Chromobacteriaceae</taxon>
        <taxon>Paludibacterium</taxon>
    </lineage>
</organism>
<feature type="domain" description="Ice-binding protein C-terminal" evidence="2">
    <location>
        <begin position="183"/>
        <end position="206"/>
    </location>
</feature>
<dbReference type="AlphaFoldDB" id="A0A918NXT8"/>
<reference evidence="3" key="2">
    <citation type="submission" date="2020-09" db="EMBL/GenBank/DDBJ databases">
        <authorList>
            <person name="Sun Q."/>
            <person name="Kim S."/>
        </authorList>
    </citation>
    <scope>NUCLEOTIDE SEQUENCE</scope>
    <source>
        <strain evidence="3">KCTC 32182</strain>
    </source>
</reference>
<dbReference type="Pfam" id="PF07589">
    <property type="entry name" value="PEP-CTERM"/>
    <property type="match status" value="1"/>
</dbReference>
<reference evidence="3" key="1">
    <citation type="journal article" date="2014" name="Int. J. Syst. Evol. Microbiol.">
        <title>Complete genome sequence of Corynebacterium casei LMG S-19264T (=DSM 44701T), isolated from a smear-ripened cheese.</title>
        <authorList>
            <consortium name="US DOE Joint Genome Institute (JGI-PGF)"/>
            <person name="Walter F."/>
            <person name="Albersmeier A."/>
            <person name="Kalinowski J."/>
            <person name="Ruckert C."/>
        </authorList>
    </citation>
    <scope>NUCLEOTIDE SEQUENCE</scope>
    <source>
        <strain evidence="3">KCTC 32182</strain>
    </source>
</reference>
<sequence>MKLAKLVMALSLASLGTAALASTHQVTLGFENVSGAYSGAMIKDVNPSYGGLKWSDSFGVVRASDIPNSGYDFGAIGDWVGFSSAGNPVSFGSNAGQRFTFYGLYLASAWYSSENVIVTGYRNGVAAYTSTVNVTNDGDRLPLLYQFNWKNVDKVSFSAVTAGFGHQLVFDNVQLSGFSPAPAVPEPETYALMGIGMVAVALKMRRGKKTAAARLA</sequence>
<dbReference type="RefSeq" id="WP_189530404.1">
    <property type="nucleotide sequence ID" value="NZ_BMYX01000001.1"/>
</dbReference>
<keyword evidence="1" id="KW-0732">Signal</keyword>
<evidence type="ECO:0000313" key="4">
    <source>
        <dbReference type="Proteomes" id="UP000645257"/>
    </source>
</evidence>
<dbReference type="EMBL" id="BMYX01000001">
    <property type="protein sequence ID" value="GGY04008.1"/>
    <property type="molecule type" value="Genomic_DNA"/>
</dbReference>
<evidence type="ECO:0000259" key="2">
    <source>
        <dbReference type="Pfam" id="PF07589"/>
    </source>
</evidence>
<feature type="signal peptide" evidence="1">
    <location>
        <begin position="1"/>
        <end position="21"/>
    </location>
</feature>
<name>A0A918NXT8_9NEIS</name>
<gene>
    <name evidence="3" type="ORF">GCM10011289_02990</name>
</gene>
<evidence type="ECO:0000256" key="1">
    <source>
        <dbReference type="SAM" id="SignalP"/>
    </source>
</evidence>
<keyword evidence="4" id="KW-1185">Reference proteome</keyword>
<evidence type="ECO:0000313" key="3">
    <source>
        <dbReference type="EMBL" id="GGY04008.1"/>
    </source>
</evidence>
<dbReference type="NCBIfam" id="TIGR02595">
    <property type="entry name" value="PEP_CTERM"/>
    <property type="match status" value="1"/>
</dbReference>
<feature type="chain" id="PRO_5037985743" description="Ice-binding protein C-terminal domain-containing protein" evidence="1">
    <location>
        <begin position="22"/>
        <end position="216"/>
    </location>
</feature>
<protein>
    <recommendedName>
        <fullName evidence="2">Ice-binding protein C-terminal domain-containing protein</fullName>
    </recommendedName>
</protein>